<keyword evidence="2" id="KW-0472">Membrane</keyword>
<dbReference type="RefSeq" id="WP_341683894.1">
    <property type="nucleotide sequence ID" value="NZ_JBBYHT010000010.1"/>
</dbReference>
<feature type="transmembrane region" description="Helical" evidence="2">
    <location>
        <begin position="227"/>
        <end position="247"/>
    </location>
</feature>
<keyword evidence="2" id="KW-0812">Transmembrane</keyword>
<sequence length="255" mass="30028">MENNQSKLEKNLLKELILNQPNRPGEYTFSRIYRFFDYQKHSEDEIKKILKNLVDKNILIENNEIYSLTRDSFFQLKTQYKYSILLSSEYSKFIIPFIVAIIASLISAFPDFEKLFIRDTETELNNKLEQDIKEIEKKLNSNTFIITKKNNEKTSIVELEIQKIKKDYLELSENVNSLNSLLEDNPRKFVEIAAMKRDIEDVRKEINSNNESLKREVDRISSYNNTLIAFMITFLVAYIGLGIFNLVRKNDATPI</sequence>
<dbReference type="SUPFAM" id="SSF47661">
    <property type="entry name" value="t-snare proteins"/>
    <property type="match status" value="1"/>
</dbReference>
<name>A0ABU9I9Z1_9FLAO</name>
<evidence type="ECO:0000313" key="3">
    <source>
        <dbReference type="EMBL" id="MEL1249026.1"/>
    </source>
</evidence>
<keyword evidence="1" id="KW-0175">Coiled coil</keyword>
<dbReference type="EMBL" id="JBBYHT010000010">
    <property type="protein sequence ID" value="MEL1249026.1"/>
    <property type="molecule type" value="Genomic_DNA"/>
</dbReference>
<reference evidence="3 4" key="1">
    <citation type="submission" date="2024-04" db="EMBL/GenBank/DDBJ databases">
        <title>Flavobacterium sp. DGU41 16S ribosomal RNA gene Genome sequencing and assembly.</title>
        <authorList>
            <person name="Park S."/>
        </authorList>
    </citation>
    <scope>NUCLEOTIDE SEQUENCE [LARGE SCALE GENOMIC DNA]</scope>
    <source>
        <strain evidence="3 4">DGU41</strain>
    </source>
</reference>
<dbReference type="Proteomes" id="UP001393056">
    <property type="component" value="Unassembled WGS sequence"/>
</dbReference>
<dbReference type="InterPro" id="IPR010989">
    <property type="entry name" value="SNARE"/>
</dbReference>
<accession>A0ABU9I9Z1</accession>
<organism evidence="3 4">
    <name type="scientific">Flavobacterium helocola</name>
    <dbReference type="NCBI Taxonomy" id="3139139"/>
    <lineage>
        <taxon>Bacteria</taxon>
        <taxon>Pseudomonadati</taxon>
        <taxon>Bacteroidota</taxon>
        <taxon>Flavobacteriia</taxon>
        <taxon>Flavobacteriales</taxon>
        <taxon>Flavobacteriaceae</taxon>
        <taxon>Flavobacterium</taxon>
    </lineage>
</organism>
<protein>
    <submittedName>
        <fullName evidence="3">Uncharacterized protein</fullName>
    </submittedName>
</protein>
<keyword evidence="4" id="KW-1185">Reference proteome</keyword>
<keyword evidence="2" id="KW-1133">Transmembrane helix</keyword>
<evidence type="ECO:0000313" key="4">
    <source>
        <dbReference type="Proteomes" id="UP001393056"/>
    </source>
</evidence>
<gene>
    <name evidence="3" type="ORF">AAEO58_13315</name>
</gene>
<evidence type="ECO:0000256" key="1">
    <source>
        <dbReference type="SAM" id="Coils"/>
    </source>
</evidence>
<evidence type="ECO:0000256" key="2">
    <source>
        <dbReference type="SAM" id="Phobius"/>
    </source>
</evidence>
<feature type="coiled-coil region" evidence="1">
    <location>
        <begin position="118"/>
        <end position="216"/>
    </location>
</feature>
<comment type="caution">
    <text evidence="3">The sequence shown here is derived from an EMBL/GenBank/DDBJ whole genome shotgun (WGS) entry which is preliminary data.</text>
</comment>
<proteinExistence type="predicted"/>
<feature type="transmembrane region" description="Helical" evidence="2">
    <location>
        <begin position="90"/>
        <end position="109"/>
    </location>
</feature>